<keyword evidence="2" id="KW-1185">Reference proteome</keyword>
<gene>
    <name evidence="1" type="ORF">SUZIE_204560</name>
</gene>
<dbReference type="AlphaFoldDB" id="A0AA41NG44"/>
<protein>
    <submittedName>
        <fullName evidence="1">AH receptor-interacting protein</fullName>
    </submittedName>
</protein>
<sequence length="108" mass="12387">MVDIIATLQKDGIQKCVIEKGRGEFPSFQDGTKTTFHYRTLHSDNEGSVWDDSPARRKAMKFIIGKKFKLPMWETIVPVVSCELRALEARIQQKDEKDKASFQGIFSH</sequence>
<dbReference type="GO" id="GO:0003755">
    <property type="term" value="F:peptidyl-prolyl cis-trans isomerase activity"/>
    <property type="evidence" value="ECO:0007669"/>
    <property type="project" value="InterPro"/>
</dbReference>
<dbReference type="Gene3D" id="3.10.50.40">
    <property type="match status" value="1"/>
</dbReference>
<dbReference type="InterPro" id="IPR046357">
    <property type="entry name" value="PPIase_dom_sf"/>
</dbReference>
<evidence type="ECO:0000313" key="1">
    <source>
        <dbReference type="EMBL" id="MBZ3889758.1"/>
    </source>
</evidence>
<dbReference type="Proteomes" id="UP001166674">
    <property type="component" value="Unassembled WGS sequence"/>
</dbReference>
<dbReference type="EMBL" id="JAATJV010433974">
    <property type="protein sequence ID" value="MBZ3889758.1"/>
    <property type="molecule type" value="Genomic_DNA"/>
</dbReference>
<reference evidence="1" key="1">
    <citation type="submission" date="2020-03" db="EMBL/GenBank/DDBJ databases">
        <title>Studies in the Genomics of Life Span.</title>
        <authorList>
            <person name="Glass D."/>
        </authorList>
    </citation>
    <scope>NUCLEOTIDE SEQUENCE</scope>
    <source>
        <strain evidence="1">SUZIE</strain>
        <tissue evidence="1">Muscle</tissue>
    </source>
</reference>
<accession>A0AA41NG44</accession>
<keyword evidence="1" id="KW-0675">Receptor</keyword>
<dbReference type="SUPFAM" id="SSF54534">
    <property type="entry name" value="FKBP-like"/>
    <property type="match status" value="1"/>
</dbReference>
<evidence type="ECO:0000313" key="2">
    <source>
        <dbReference type="Proteomes" id="UP001166674"/>
    </source>
</evidence>
<name>A0AA41NG44_SCICA</name>
<comment type="caution">
    <text evidence="1">The sequence shown here is derived from an EMBL/GenBank/DDBJ whole genome shotgun (WGS) entry which is preliminary data.</text>
</comment>
<organism evidence="1 2">
    <name type="scientific">Sciurus carolinensis</name>
    <name type="common">Eastern gray squirrel</name>
    <dbReference type="NCBI Taxonomy" id="30640"/>
    <lineage>
        <taxon>Eukaryota</taxon>
        <taxon>Metazoa</taxon>
        <taxon>Chordata</taxon>
        <taxon>Craniata</taxon>
        <taxon>Vertebrata</taxon>
        <taxon>Euteleostomi</taxon>
        <taxon>Mammalia</taxon>
        <taxon>Eutheria</taxon>
        <taxon>Euarchontoglires</taxon>
        <taxon>Glires</taxon>
        <taxon>Rodentia</taxon>
        <taxon>Sciuromorpha</taxon>
        <taxon>Sciuridae</taxon>
        <taxon>Sciurinae</taxon>
        <taxon>Sciurini</taxon>
        <taxon>Sciurus</taxon>
    </lineage>
</organism>
<proteinExistence type="predicted"/>